<gene>
    <name evidence="9" type="ORF">PBOR_35775</name>
</gene>
<dbReference type="Gene3D" id="1.10.10.10">
    <property type="entry name" value="Winged helix-like DNA-binding domain superfamily/Winged helix DNA-binding domain"/>
    <property type="match status" value="1"/>
</dbReference>
<dbReference type="PANTHER" id="PTHR42756:SF1">
    <property type="entry name" value="TRANSCRIPTIONAL REPRESSOR OF EMRAB OPERON"/>
    <property type="match status" value="1"/>
</dbReference>
<dbReference type="InterPro" id="IPR055166">
    <property type="entry name" value="Transc_reg_Sar_Rot_HTH"/>
</dbReference>
<evidence type="ECO:0000256" key="6">
    <source>
        <dbReference type="ARBA" id="ARBA00047188"/>
    </source>
</evidence>
<dbReference type="PANTHER" id="PTHR42756">
    <property type="entry name" value="TRANSCRIPTIONAL REGULATOR, MARR"/>
    <property type="match status" value="1"/>
</dbReference>
<evidence type="ECO:0000256" key="3">
    <source>
        <dbReference type="ARBA" id="ARBA00023125"/>
    </source>
</evidence>
<dbReference type="SMART" id="SM00347">
    <property type="entry name" value="HTH_MARR"/>
    <property type="match status" value="1"/>
</dbReference>
<reference evidence="9" key="1">
    <citation type="submission" date="2014-08" db="EMBL/GenBank/DDBJ databases">
        <title>Comparative genomics of the Paenibacillus odorifer group.</title>
        <authorList>
            <person name="den Bakker H.C."/>
            <person name="Tsai Y.-C.Y.-C."/>
            <person name="Martin N."/>
            <person name="Korlach J."/>
            <person name="Wiedmann M."/>
        </authorList>
    </citation>
    <scope>NUCLEOTIDE SEQUENCE [LARGE SCALE GENOMIC DNA]</scope>
    <source>
        <strain evidence="9">DSM 13188</strain>
    </source>
</reference>
<proteinExistence type="inferred from homology"/>
<evidence type="ECO:0000256" key="1">
    <source>
        <dbReference type="ARBA" id="ARBA00004496"/>
    </source>
</evidence>
<dbReference type="AlphaFoldDB" id="A0A089LR25"/>
<evidence type="ECO:0000256" key="7">
    <source>
        <dbReference type="ARBA" id="ARBA00047207"/>
    </source>
</evidence>
<evidence type="ECO:0000256" key="2">
    <source>
        <dbReference type="ARBA" id="ARBA00023015"/>
    </source>
</evidence>
<dbReference type="PRINTS" id="PR00598">
    <property type="entry name" value="HTHMARR"/>
</dbReference>
<evidence type="ECO:0000256" key="5">
    <source>
        <dbReference type="ARBA" id="ARBA00046337"/>
    </source>
</evidence>
<dbReference type="KEGG" id="pbd:PBOR_35775"/>
<sequence length="143" mass="16307">MTEHVSLTPYSDLIRSIGMKIRSMANARLSELGLNAQQGQMMGYIFEHQDKGVIQKDLAEHFNRKGATITSMLQGLEKKGYIKRVIPEDNERQKKIYLLKKGSDLVEEFNTIFMEVEKSITQGLTEAESESLKKLLIKVKVTM</sequence>
<dbReference type="PROSITE" id="PS50995">
    <property type="entry name" value="HTH_MARR_2"/>
    <property type="match status" value="1"/>
</dbReference>
<dbReference type="InterPro" id="IPR036388">
    <property type="entry name" value="WH-like_DNA-bd_sf"/>
</dbReference>
<comment type="similarity">
    <text evidence="5">Belongs to the SarZ family.</text>
</comment>
<keyword evidence="3" id="KW-0238">DNA-binding</keyword>
<dbReference type="RefSeq" id="WP_042218614.1">
    <property type="nucleotide sequence ID" value="NZ_CP009285.1"/>
</dbReference>
<keyword evidence="4" id="KW-0804">Transcription</keyword>
<evidence type="ECO:0000313" key="10">
    <source>
        <dbReference type="Proteomes" id="UP000029518"/>
    </source>
</evidence>
<evidence type="ECO:0000256" key="4">
    <source>
        <dbReference type="ARBA" id="ARBA00023163"/>
    </source>
</evidence>
<feature type="domain" description="HTH marR-type" evidence="8">
    <location>
        <begin position="10"/>
        <end position="141"/>
    </location>
</feature>
<comment type="subcellular location">
    <subcellularLocation>
        <location evidence="1">Cytoplasm</location>
    </subcellularLocation>
</comment>
<name>A0A089LR25_PAEBO</name>
<keyword evidence="2" id="KW-0805">Transcription regulation</keyword>
<protein>
    <recommendedName>
        <fullName evidence="6">HTH-type transcriptional regulator SarZ</fullName>
    </recommendedName>
    <alternativeName>
        <fullName evidence="7">Staphylococcal accessory regulator Z</fullName>
    </alternativeName>
</protein>
<dbReference type="GO" id="GO:0003677">
    <property type="term" value="F:DNA binding"/>
    <property type="evidence" value="ECO:0007669"/>
    <property type="project" value="UniProtKB-KW"/>
</dbReference>
<dbReference type="OrthoDB" id="2612963at2"/>
<dbReference type="GO" id="GO:0003700">
    <property type="term" value="F:DNA-binding transcription factor activity"/>
    <property type="evidence" value="ECO:0007669"/>
    <property type="project" value="InterPro"/>
</dbReference>
<keyword evidence="10" id="KW-1185">Reference proteome</keyword>
<dbReference type="Proteomes" id="UP000029518">
    <property type="component" value="Chromosome"/>
</dbReference>
<organism evidence="9 10">
    <name type="scientific">Paenibacillus borealis</name>
    <dbReference type="NCBI Taxonomy" id="160799"/>
    <lineage>
        <taxon>Bacteria</taxon>
        <taxon>Bacillati</taxon>
        <taxon>Bacillota</taxon>
        <taxon>Bacilli</taxon>
        <taxon>Bacillales</taxon>
        <taxon>Paenibacillaceae</taxon>
        <taxon>Paenibacillus</taxon>
    </lineage>
</organism>
<accession>A0A089LR25</accession>
<dbReference type="GO" id="GO:0005737">
    <property type="term" value="C:cytoplasm"/>
    <property type="evidence" value="ECO:0007669"/>
    <property type="project" value="UniProtKB-SubCell"/>
</dbReference>
<evidence type="ECO:0000313" key="9">
    <source>
        <dbReference type="EMBL" id="AIQ61668.1"/>
    </source>
</evidence>
<dbReference type="SUPFAM" id="SSF46785">
    <property type="entry name" value="Winged helix' DNA-binding domain"/>
    <property type="match status" value="1"/>
</dbReference>
<dbReference type="Pfam" id="PF22381">
    <property type="entry name" value="Staph_reg_Sar_Rot"/>
    <property type="match status" value="1"/>
</dbReference>
<dbReference type="InterPro" id="IPR036390">
    <property type="entry name" value="WH_DNA-bd_sf"/>
</dbReference>
<dbReference type="EMBL" id="CP009285">
    <property type="protein sequence ID" value="AIQ61668.1"/>
    <property type="molecule type" value="Genomic_DNA"/>
</dbReference>
<dbReference type="InterPro" id="IPR000835">
    <property type="entry name" value="HTH_MarR-typ"/>
</dbReference>
<dbReference type="HOGENOM" id="CLU_083287_18_7_9"/>
<evidence type="ECO:0000259" key="8">
    <source>
        <dbReference type="PROSITE" id="PS50995"/>
    </source>
</evidence>